<dbReference type="AlphaFoldDB" id="A0A9P4YA74"/>
<dbReference type="InterPro" id="IPR013830">
    <property type="entry name" value="SGNH_hydro"/>
</dbReference>
<feature type="region of interest" description="Disordered" evidence="1">
    <location>
        <begin position="226"/>
        <end position="255"/>
    </location>
</feature>
<dbReference type="GO" id="GO:0004622">
    <property type="term" value="F:phosphatidylcholine lysophospholipase activity"/>
    <property type="evidence" value="ECO:0007669"/>
    <property type="project" value="TreeGrafter"/>
</dbReference>
<evidence type="ECO:0000313" key="4">
    <source>
        <dbReference type="Proteomes" id="UP000803844"/>
    </source>
</evidence>
<proteinExistence type="predicted"/>
<dbReference type="Pfam" id="PF13472">
    <property type="entry name" value="Lipase_GDSL_2"/>
    <property type="match status" value="1"/>
</dbReference>
<accession>A0A9P4YA74</accession>
<evidence type="ECO:0000256" key="1">
    <source>
        <dbReference type="SAM" id="MobiDB-lite"/>
    </source>
</evidence>
<dbReference type="PANTHER" id="PTHR30383:SF19">
    <property type="entry name" value="FIBRONECTIN TYPE-III DOMAIN-CONTAINING PROTEIN"/>
    <property type="match status" value="1"/>
</dbReference>
<dbReference type="GeneID" id="63842067"/>
<evidence type="ECO:0000259" key="2">
    <source>
        <dbReference type="Pfam" id="PF13472"/>
    </source>
</evidence>
<dbReference type="RefSeq" id="XP_040780289.1">
    <property type="nucleotide sequence ID" value="XM_040924938.1"/>
</dbReference>
<dbReference type="SUPFAM" id="SSF52266">
    <property type="entry name" value="SGNH hydrolase"/>
    <property type="match status" value="1"/>
</dbReference>
<evidence type="ECO:0000313" key="3">
    <source>
        <dbReference type="EMBL" id="KAF3769328.1"/>
    </source>
</evidence>
<name>A0A9P4YA74_CRYP1</name>
<dbReference type="OrthoDB" id="408760at2759"/>
<feature type="domain" description="SGNH hydrolase-type esterase" evidence="2">
    <location>
        <begin position="15"/>
        <end position="208"/>
    </location>
</feature>
<reference evidence="3" key="1">
    <citation type="journal article" date="2020" name="Phytopathology">
        <title>Genome sequence of the chestnut blight fungus Cryphonectria parasitica EP155: A fundamental resource for an archetypical invasive plant pathogen.</title>
        <authorList>
            <person name="Crouch J.A."/>
            <person name="Dawe A."/>
            <person name="Aerts A."/>
            <person name="Barry K."/>
            <person name="Churchill A.C.L."/>
            <person name="Grimwood J."/>
            <person name="Hillman B."/>
            <person name="Milgroom M.G."/>
            <person name="Pangilinan J."/>
            <person name="Smith M."/>
            <person name="Salamov A."/>
            <person name="Schmutz J."/>
            <person name="Yadav J."/>
            <person name="Grigoriev I.V."/>
            <person name="Nuss D."/>
        </authorList>
    </citation>
    <scope>NUCLEOTIDE SEQUENCE</scope>
    <source>
        <strain evidence="3">EP155</strain>
    </source>
</reference>
<dbReference type="Gene3D" id="3.40.50.1110">
    <property type="entry name" value="SGNH hydrolase"/>
    <property type="match status" value="1"/>
</dbReference>
<dbReference type="PANTHER" id="PTHR30383">
    <property type="entry name" value="THIOESTERASE 1/PROTEASE 1/LYSOPHOSPHOLIPASE L1"/>
    <property type="match status" value="1"/>
</dbReference>
<organism evidence="3 4">
    <name type="scientific">Cryphonectria parasitica (strain ATCC 38755 / EP155)</name>
    <dbReference type="NCBI Taxonomy" id="660469"/>
    <lineage>
        <taxon>Eukaryota</taxon>
        <taxon>Fungi</taxon>
        <taxon>Dikarya</taxon>
        <taxon>Ascomycota</taxon>
        <taxon>Pezizomycotina</taxon>
        <taxon>Sordariomycetes</taxon>
        <taxon>Sordariomycetidae</taxon>
        <taxon>Diaporthales</taxon>
        <taxon>Cryphonectriaceae</taxon>
        <taxon>Cryphonectria-Endothia species complex</taxon>
        <taxon>Cryphonectria</taxon>
    </lineage>
</organism>
<protein>
    <recommendedName>
        <fullName evidence="2">SGNH hydrolase-type esterase domain-containing protein</fullName>
    </recommendedName>
</protein>
<comment type="caution">
    <text evidence="3">The sequence shown here is derived from an EMBL/GenBank/DDBJ whole genome shotgun (WGS) entry which is preliminary data.</text>
</comment>
<dbReference type="Proteomes" id="UP000803844">
    <property type="component" value="Unassembled WGS sequence"/>
</dbReference>
<dbReference type="EMBL" id="MU032345">
    <property type="protein sequence ID" value="KAF3769328.1"/>
    <property type="molecule type" value="Genomic_DNA"/>
</dbReference>
<dbReference type="InterPro" id="IPR036514">
    <property type="entry name" value="SGNH_hydro_sf"/>
</dbReference>
<keyword evidence="4" id="KW-1185">Reference proteome</keyword>
<sequence>MWALSPGLRSLRILCFGDSLTWGYHSSPPPLDGSPSHPYSHALAAVLSRAFPALHIEAHVDGLPGDVVSLPGSRFLPRIEPKFLTKGGGTPYDWTIVLGGTNDLALQMPPEDIFAGLRSVWAVPLSKGGRVLACTVPEAGGDSTAAGAGGTKAARRKAALNDLIKGHRQENFHVFDLNAAIPYRNMCEEERERYWDDEIHLTPDGYDLMGEKIAAHLVNLIMPPGRLQSNGERAPKKRRLFRDDNKNFEEEEGDDSLLDQGYYVVRRKDLE</sequence>
<dbReference type="InterPro" id="IPR051532">
    <property type="entry name" value="Ester_Hydrolysis_Enzymes"/>
</dbReference>
<gene>
    <name evidence="3" type="ORF">M406DRAFT_65618</name>
</gene>
<dbReference type="CDD" id="cd00229">
    <property type="entry name" value="SGNH_hydrolase"/>
    <property type="match status" value="1"/>
</dbReference>